<keyword evidence="2" id="KW-1185">Reference proteome</keyword>
<dbReference type="RefSeq" id="WP_041052655.1">
    <property type="nucleotide sequence ID" value="NZ_JXAK01000117.1"/>
</dbReference>
<gene>
    <name evidence="1" type="ORF">SD70_31930</name>
</gene>
<evidence type="ECO:0000313" key="2">
    <source>
        <dbReference type="Proteomes" id="UP000031967"/>
    </source>
</evidence>
<evidence type="ECO:0000313" key="1">
    <source>
        <dbReference type="EMBL" id="KIL36083.1"/>
    </source>
</evidence>
<comment type="caution">
    <text evidence="1">The sequence shown here is derived from an EMBL/GenBank/DDBJ whole genome shotgun (WGS) entry which is preliminary data.</text>
</comment>
<dbReference type="EMBL" id="JXAK01000117">
    <property type="protein sequence ID" value="KIL36083.1"/>
    <property type="molecule type" value="Genomic_DNA"/>
</dbReference>
<organism evidence="1 2">
    <name type="scientific">Gordoniibacillus kamchatkensis</name>
    <dbReference type="NCBI Taxonomy" id="1590651"/>
    <lineage>
        <taxon>Bacteria</taxon>
        <taxon>Bacillati</taxon>
        <taxon>Bacillota</taxon>
        <taxon>Bacilli</taxon>
        <taxon>Bacillales</taxon>
        <taxon>Paenibacillaceae</taxon>
        <taxon>Gordoniibacillus</taxon>
    </lineage>
</organism>
<protein>
    <submittedName>
        <fullName evidence="1">Uncharacterized protein</fullName>
    </submittedName>
</protein>
<dbReference type="Proteomes" id="UP000031967">
    <property type="component" value="Unassembled WGS sequence"/>
</dbReference>
<accession>A0ABR5A5S2</accession>
<sequence>MALNRRLVSDDDFQEALERGSSVRVFQNDQIISSGGTVTRFTADTVVVQCGVSDIAYHPRTLCEFFEIRKRPGGG</sequence>
<proteinExistence type="predicted"/>
<reference evidence="1 2" key="1">
    <citation type="submission" date="2014-12" db="EMBL/GenBank/DDBJ databases">
        <title>Draft genome sequence of Paenibacillus kamchatkensis strain B-2647.</title>
        <authorList>
            <person name="Karlyshev A.V."/>
            <person name="Kudryashova E.B."/>
        </authorList>
    </citation>
    <scope>NUCLEOTIDE SEQUENCE [LARGE SCALE GENOMIC DNA]</scope>
    <source>
        <strain evidence="1 2">VKM B-2647</strain>
    </source>
</reference>
<name>A0ABR5A5S2_9BACL</name>